<keyword evidence="1 2" id="KW-0732">Signal</keyword>
<evidence type="ECO:0000256" key="2">
    <source>
        <dbReference type="SAM" id="SignalP"/>
    </source>
</evidence>
<name>A0ABQ0GK31_9PEZI</name>
<dbReference type="Pfam" id="PF00734">
    <property type="entry name" value="CBM_1"/>
    <property type="match status" value="1"/>
</dbReference>
<dbReference type="SUPFAM" id="SSF52266">
    <property type="entry name" value="SGNH hydrolase"/>
    <property type="match status" value="1"/>
</dbReference>
<evidence type="ECO:0000256" key="1">
    <source>
        <dbReference type="ARBA" id="ARBA00022729"/>
    </source>
</evidence>
<reference evidence="4 5" key="1">
    <citation type="submission" date="2024-09" db="EMBL/GenBank/DDBJ databases">
        <title>Itraconazole resistance in Madurella fahalii resulting from another homologue of gene encoding cytochrome P450 14-alpha sterol demethylase (CYP51).</title>
        <authorList>
            <person name="Yoshioka I."/>
            <person name="Fahal A.H."/>
            <person name="Kaneko S."/>
            <person name="Yaguchi T."/>
        </authorList>
    </citation>
    <scope>NUCLEOTIDE SEQUENCE [LARGE SCALE GENOMIC DNA]</scope>
    <source>
        <strain evidence="4 5">IFM 68171</strain>
    </source>
</reference>
<dbReference type="EMBL" id="BAAFSV010000004">
    <property type="protein sequence ID" value="GAB1318081.1"/>
    <property type="molecule type" value="Genomic_DNA"/>
</dbReference>
<dbReference type="Proteomes" id="UP001628179">
    <property type="component" value="Unassembled WGS sequence"/>
</dbReference>
<comment type="caution">
    <text evidence="4">The sequence shown here is derived from an EMBL/GenBank/DDBJ whole genome shotgun (WGS) entry which is preliminary data.</text>
</comment>
<dbReference type="PANTHER" id="PTHR45642:SF139">
    <property type="entry name" value="SGNH HYDROLASE-TYPE ESTERASE DOMAIN-CONTAINING PROTEIN"/>
    <property type="match status" value="1"/>
</dbReference>
<dbReference type="PANTHER" id="PTHR45642">
    <property type="entry name" value="GDSL ESTERASE/LIPASE EXL3"/>
    <property type="match status" value="1"/>
</dbReference>
<feature type="domain" description="CBM1" evidence="3">
    <location>
        <begin position="24"/>
        <end position="60"/>
    </location>
</feature>
<gene>
    <name evidence="4" type="primary">AES1</name>
    <name evidence="4" type="ORF">MFIFM68171_08291</name>
</gene>
<dbReference type="Gene3D" id="3.40.50.1110">
    <property type="entry name" value="SGNH hydrolase"/>
    <property type="match status" value="1"/>
</dbReference>
<dbReference type="SUPFAM" id="SSF57180">
    <property type="entry name" value="Cellulose-binding domain"/>
    <property type="match status" value="1"/>
</dbReference>
<dbReference type="InterPro" id="IPR001087">
    <property type="entry name" value="GDSL"/>
</dbReference>
<dbReference type="InterPro" id="IPR035971">
    <property type="entry name" value="CBD_sf"/>
</dbReference>
<protein>
    <submittedName>
        <fullName evidence="4">Hormone-sensitive lipase HSL</fullName>
    </submittedName>
</protein>
<feature type="chain" id="PRO_5047438886" evidence="2">
    <location>
        <begin position="24"/>
        <end position="349"/>
    </location>
</feature>
<dbReference type="PROSITE" id="PS51164">
    <property type="entry name" value="CBM1_2"/>
    <property type="match status" value="1"/>
</dbReference>
<evidence type="ECO:0000313" key="4">
    <source>
        <dbReference type="EMBL" id="GAB1318081.1"/>
    </source>
</evidence>
<accession>A0ABQ0GK31</accession>
<dbReference type="SMART" id="SM00236">
    <property type="entry name" value="fCBD"/>
    <property type="match status" value="1"/>
</dbReference>
<dbReference type="GeneID" id="98179034"/>
<dbReference type="InterPro" id="IPR036514">
    <property type="entry name" value="SGNH_hydro_sf"/>
</dbReference>
<dbReference type="InterPro" id="IPR050592">
    <property type="entry name" value="GDSL_lipolytic_enzyme"/>
</dbReference>
<dbReference type="InterPro" id="IPR000254">
    <property type="entry name" value="CBD"/>
</dbReference>
<dbReference type="Pfam" id="PF00657">
    <property type="entry name" value="Lipase_GDSL"/>
    <property type="match status" value="1"/>
</dbReference>
<dbReference type="CDD" id="cd01846">
    <property type="entry name" value="fatty_acyltransferase_like"/>
    <property type="match status" value="1"/>
</dbReference>
<evidence type="ECO:0000259" key="3">
    <source>
        <dbReference type="PROSITE" id="PS51164"/>
    </source>
</evidence>
<feature type="signal peptide" evidence="2">
    <location>
        <begin position="1"/>
        <end position="23"/>
    </location>
</feature>
<dbReference type="RefSeq" id="XP_070919812.1">
    <property type="nucleotide sequence ID" value="XM_071063711.1"/>
</dbReference>
<keyword evidence="5" id="KW-1185">Reference proteome</keyword>
<organism evidence="4 5">
    <name type="scientific">Madurella fahalii</name>
    <dbReference type="NCBI Taxonomy" id="1157608"/>
    <lineage>
        <taxon>Eukaryota</taxon>
        <taxon>Fungi</taxon>
        <taxon>Dikarya</taxon>
        <taxon>Ascomycota</taxon>
        <taxon>Pezizomycotina</taxon>
        <taxon>Sordariomycetes</taxon>
        <taxon>Sordariomycetidae</taxon>
        <taxon>Sordariales</taxon>
        <taxon>Sordariales incertae sedis</taxon>
        <taxon>Madurella</taxon>
    </lineage>
</organism>
<proteinExistence type="predicted"/>
<sequence length="349" mass="37661">MGQHLLKATALALLAASTKLAAAAEAGLWRQCGGIDYTGPITCAAGAVCKPWTDSYHQCVPGETVTRSTSLADTADPEVKYLITFGDSYSQTGFDPSSTKPSPGNPLGNPPLPGWTASGGLNWVGFLASELNTSTLLAYNFAYGGATTNATIVEPWQPTVLSFIDQVEQFSESIASKPEYAPWTAENSLFGVWMGVNDVGNTWWRPEYDELLEQIMDSYFGQLQVLYDAGARMFVLLTVPPIHRTPLMLGQPVESQQAEAAAIAQYNDAIATRLEAFKSQNGGITAKIIDTSVPFNTALDSPIEYGAPNATCYDEDGTSCLWFNDYHPGVEINRLVAQAVVDAWQGIFF</sequence>
<evidence type="ECO:0000313" key="5">
    <source>
        <dbReference type="Proteomes" id="UP001628179"/>
    </source>
</evidence>